<sequence length="92" mass="10381">MAVAVAYFAAATADAADAALFKHDDESRRRRDGMLLCGYMTEIRSGRGAVDTATHNRRGGHTPVTRTRRKRRDTRKPRAHSLTHHTLQWHGE</sequence>
<proteinExistence type="predicted"/>
<evidence type="ECO:0000313" key="2">
    <source>
        <dbReference type="EMBL" id="MBW32021.1"/>
    </source>
</evidence>
<feature type="region of interest" description="Disordered" evidence="1">
    <location>
        <begin position="48"/>
        <end position="92"/>
    </location>
</feature>
<name>A0A2M3ZU02_9DIPT</name>
<organism evidence="2">
    <name type="scientific">Anopheles braziliensis</name>
    <dbReference type="NCBI Taxonomy" id="58242"/>
    <lineage>
        <taxon>Eukaryota</taxon>
        <taxon>Metazoa</taxon>
        <taxon>Ecdysozoa</taxon>
        <taxon>Arthropoda</taxon>
        <taxon>Hexapoda</taxon>
        <taxon>Insecta</taxon>
        <taxon>Pterygota</taxon>
        <taxon>Neoptera</taxon>
        <taxon>Endopterygota</taxon>
        <taxon>Diptera</taxon>
        <taxon>Nematocera</taxon>
        <taxon>Culicoidea</taxon>
        <taxon>Culicidae</taxon>
        <taxon>Anophelinae</taxon>
        <taxon>Anopheles</taxon>
    </lineage>
</organism>
<dbReference type="AlphaFoldDB" id="A0A2M3ZU02"/>
<feature type="compositionally biased region" description="Basic residues" evidence="1">
    <location>
        <begin position="55"/>
        <end position="83"/>
    </location>
</feature>
<evidence type="ECO:0000256" key="1">
    <source>
        <dbReference type="SAM" id="MobiDB-lite"/>
    </source>
</evidence>
<reference evidence="2" key="1">
    <citation type="submission" date="2018-01" db="EMBL/GenBank/DDBJ databases">
        <title>An insight into the sialome of Amazonian anophelines.</title>
        <authorList>
            <person name="Ribeiro J.M."/>
            <person name="Scarpassa V."/>
            <person name="Calvo E."/>
        </authorList>
    </citation>
    <scope>NUCLEOTIDE SEQUENCE</scope>
    <source>
        <tissue evidence="2">Salivary glands</tissue>
    </source>
</reference>
<dbReference type="EMBL" id="GGFM01011270">
    <property type="protein sequence ID" value="MBW32021.1"/>
    <property type="molecule type" value="Transcribed_RNA"/>
</dbReference>
<accession>A0A2M3ZU02</accession>
<protein>
    <submittedName>
        <fullName evidence="2">Putative secreted peptide</fullName>
    </submittedName>
</protein>